<feature type="transmembrane region" description="Helical" evidence="8">
    <location>
        <begin position="368"/>
        <end position="389"/>
    </location>
</feature>
<dbReference type="PANTHER" id="PTHR33908">
    <property type="entry name" value="MANNOSYLTRANSFERASE YKCB-RELATED"/>
    <property type="match status" value="1"/>
</dbReference>
<feature type="transmembrane region" description="Helical" evidence="8">
    <location>
        <begin position="426"/>
        <end position="447"/>
    </location>
</feature>
<feature type="transmembrane region" description="Helical" evidence="8">
    <location>
        <begin position="129"/>
        <end position="147"/>
    </location>
</feature>
<evidence type="ECO:0000256" key="5">
    <source>
        <dbReference type="ARBA" id="ARBA00022692"/>
    </source>
</evidence>
<feature type="transmembrane region" description="Helical" evidence="8">
    <location>
        <begin position="274"/>
        <end position="296"/>
    </location>
</feature>
<evidence type="ECO:0000256" key="3">
    <source>
        <dbReference type="ARBA" id="ARBA00022676"/>
    </source>
</evidence>
<keyword evidence="5 8" id="KW-0812">Transmembrane</keyword>
<evidence type="ECO:0000256" key="8">
    <source>
        <dbReference type="SAM" id="Phobius"/>
    </source>
</evidence>
<evidence type="ECO:0000256" key="7">
    <source>
        <dbReference type="ARBA" id="ARBA00023136"/>
    </source>
</evidence>
<dbReference type="GO" id="GO:0010041">
    <property type="term" value="P:response to iron(III) ion"/>
    <property type="evidence" value="ECO:0007669"/>
    <property type="project" value="TreeGrafter"/>
</dbReference>
<feature type="transmembrane region" description="Helical" evidence="8">
    <location>
        <begin position="401"/>
        <end position="419"/>
    </location>
</feature>
<feature type="transmembrane region" description="Helical" evidence="8">
    <location>
        <begin position="100"/>
        <end position="120"/>
    </location>
</feature>
<dbReference type="Pfam" id="PF13231">
    <property type="entry name" value="PMT_2"/>
    <property type="match status" value="1"/>
</dbReference>
<feature type="transmembrane region" description="Helical" evidence="8">
    <location>
        <begin position="308"/>
        <end position="327"/>
    </location>
</feature>
<keyword evidence="4" id="KW-0808">Transferase</keyword>
<feature type="transmembrane region" description="Helical" evidence="8">
    <location>
        <begin position="333"/>
        <end position="356"/>
    </location>
</feature>
<comment type="caution">
    <text evidence="10">The sequence shown here is derived from an EMBL/GenBank/DDBJ whole genome shotgun (WGS) entry which is preliminary data.</text>
</comment>
<reference evidence="10 11" key="1">
    <citation type="submission" date="2016-03" db="EMBL/GenBank/DDBJ databases">
        <title>Genome sequence of Pontibacter sp. nov., of the family cytophagaceae, isolated from marine sediment of the Yellow Sea, China.</title>
        <authorList>
            <person name="Zhang G."/>
            <person name="Zhang R."/>
        </authorList>
    </citation>
    <scope>NUCLEOTIDE SEQUENCE [LARGE SCALE GENOMIC DNA]</scope>
    <source>
        <strain evidence="10 11">S10-8</strain>
    </source>
</reference>
<sequence length="575" mass="64708">MMCNKALIAAEAKSTKLLLKTRVQVALLGLIVMLTFFLNLGKAAPSIMEARNFITVREITQHKAWLIPTMNGYARLAKPPLPTWITALAGLGAGNIENLAALRFPSSVMAGLTVFFLFFLARQLSADRLVPLLAALVLASSFLFINVGRQATWDIYCYSFMLGAIWLLVSAIRQPGSRYFEFAVGGILLGCSYLSKGPVAFYGLFFPFMLAYGFSYPLRGVRGKRSGLLLMLFVCLLVSFSWPMYVYLMEPTGFTHTVSQESTAWVNRHVKPIWYYWGFFAQSGIWTPFFLAALAVPYAKRRVGQYGNYQFLLSWILLTFVLLSIIPEKKERYLLPVLIPMALLTAHYLRYLIYAFSEKKYTGWEKGFLVTSGFLLALTAFAVPTYIFYAAQTLQAAPGGQQVLATLLFLLLGIVILELTRKYKVIWLVIAAALLNALAFVFVMPFYQDMEELGGKQQGVPELEEVRKNAELKSMEFYAVGGMRPENVWEVGKEVDTLKIIKGHLQLPVDLPAAVFSLSPLHHANLSDKGAYLYFVGQYQYMDGVGDKRYFLYILARDTVEVNTPIDVVEQLPRK</sequence>
<dbReference type="GO" id="GO:0005886">
    <property type="term" value="C:plasma membrane"/>
    <property type="evidence" value="ECO:0007669"/>
    <property type="project" value="UniProtKB-SubCell"/>
</dbReference>
<gene>
    <name evidence="10" type="ORF">A3841_05035</name>
</gene>
<protein>
    <recommendedName>
        <fullName evidence="9">Glycosyltransferase RgtA/B/C/D-like domain-containing protein</fullName>
    </recommendedName>
</protein>
<organism evidence="10 11">
    <name type="scientific">Pontibacter flavimaris</name>
    <dbReference type="NCBI Taxonomy" id="1797110"/>
    <lineage>
        <taxon>Bacteria</taxon>
        <taxon>Pseudomonadati</taxon>
        <taxon>Bacteroidota</taxon>
        <taxon>Cytophagia</taxon>
        <taxon>Cytophagales</taxon>
        <taxon>Hymenobacteraceae</taxon>
        <taxon>Pontibacter</taxon>
    </lineage>
</organism>
<proteinExistence type="predicted"/>
<feature type="transmembrane region" description="Helical" evidence="8">
    <location>
        <begin position="228"/>
        <end position="248"/>
    </location>
</feature>
<evidence type="ECO:0000313" key="11">
    <source>
        <dbReference type="Proteomes" id="UP000186551"/>
    </source>
</evidence>
<evidence type="ECO:0000313" key="10">
    <source>
        <dbReference type="EMBL" id="OKL38522.1"/>
    </source>
</evidence>
<evidence type="ECO:0000256" key="2">
    <source>
        <dbReference type="ARBA" id="ARBA00022475"/>
    </source>
</evidence>
<dbReference type="AlphaFoldDB" id="A0A1Q5P8R1"/>
<dbReference type="EMBL" id="LVWA01000012">
    <property type="protein sequence ID" value="OKL38522.1"/>
    <property type="molecule type" value="Genomic_DNA"/>
</dbReference>
<evidence type="ECO:0000256" key="4">
    <source>
        <dbReference type="ARBA" id="ARBA00022679"/>
    </source>
</evidence>
<feature type="transmembrane region" description="Helical" evidence="8">
    <location>
        <begin position="201"/>
        <end position="221"/>
    </location>
</feature>
<accession>A0A1Q5P8R1</accession>
<keyword evidence="11" id="KW-1185">Reference proteome</keyword>
<dbReference type="GO" id="GO:0016763">
    <property type="term" value="F:pentosyltransferase activity"/>
    <property type="evidence" value="ECO:0007669"/>
    <property type="project" value="TreeGrafter"/>
</dbReference>
<dbReference type="PANTHER" id="PTHR33908:SF3">
    <property type="entry name" value="UNDECAPRENYL PHOSPHATE-ALPHA-4-AMINO-4-DEOXY-L-ARABINOSE ARABINOSYL TRANSFERASE"/>
    <property type="match status" value="1"/>
</dbReference>
<comment type="subcellular location">
    <subcellularLocation>
        <location evidence="1">Cell membrane</location>
        <topology evidence="1">Multi-pass membrane protein</topology>
    </subcellularLocation>
</comment>
<evidence type="ECO:0000256" key="6">
    <source>
        <dbReference type="ARBA" id="ARBA00022989"/>
    </source>
</evidence>
<name>A0A1Q5P8R1_9BACT</name>
<evidence type="ECO:0000256" key="1">
    <source>
        <dbReference type="ARBA" id="ARBA00004651"/>
    </source>
</evidence>
<keyword evidence="6 8" id="KW-1133">Transmembrane helix</keyword>
<evidence type="ECO:0000259" key="9">
    <source>
        <dbReference type="Pfam" id="PF13231"/>
    </source>
</evidence>
<keyword evidence="2" id="KW-1003">Cell membrane</keyword>
<feature type="domain" description="Glycosyltransferase RgtA/B/C/D-like" evidence="9">
    <location>
        <begin position="78"/>
        <end position="238"/>
    </location>
</feature>
<dbReference type="InterPro" id="IPR050297">
    <property type="entry name" value="LipidA_mod_glycosyltrf_83"/>
</dbReference>
<dbReference type="STRING" id="1797110.A3841_05035"/>
<dbReference type="InterPro" id="IPR038731">
    <property type="entry name" value="RgtA/B/C-like"/>
</dbReference>
<dbReference type="GO" id="GO:0009103">
    <property type="term" value="P:lipopolysaccharide biosynthetic process"/>
    <property type="evidence" value="ECO:0007669"/>
    <property type="project" value="UniProtKB-ARBA"/>
</dbReference>
<keyword evidence="3" id="KW-0328">Glycosyltransferase</keyword>
<keyword evidence="7 8" id="KW-0472">Membrane</keyword>
<feature type="transmembrane region" description="Helical" evidence="8">
    <location>
        <begin position="153"/>
        <end position="172"/>
    </location>
</feature>
<dbReference type="Proteomes" id="UP000186551">
    <property type="component" value="Unassembled WGS sequence"/>
</dbReference>